<evidence type="ECO:0000256" key="4">
    <source>
        <dbReference type="ARBA" id="ARBA00022839"/>
    </source>
</evidence>
<comment type="function">
    <text evidence="5">Bidirectionally degrades single-stranded DNA into large acid-insoluble oligonucleotides, which are then degraded further into small acid-soluble oligonucleotides.</text>
</comment>
<keyword evidence="2 5" id="KW-0540">Nuclease</keyword>
<keyword evidence="1 5" id="KW-0963">Cytoplasm</keyword>
<dbReference type="GO" id="GO:0008855">
    <property type="term" value="F:exodeoxyribonuclease VII activity"/>
    <property type="evidence" value="ECO:0007669"/>
    <property type="project" value="UniProtKB-UniRule"/>
</dbReference>
<dbReference type="AlphaFoldDB" id="A0A132N8N6"/>
<dbReference type="Pfam" id="PF02601">
    <property type="entry name" value="Exonuc_VII_L"/>
    <property type="match status" value="1"/>
</dbReference>
<dbReference type="Proteomes" id="UP000244180">
    <property type="component" value="Unassembled WGS sequence"/>
</dbReference>
<evidence type="ECO:0000256" key="6">
    <source>
        <dbReference type="RuleBase" id="RU004355"/>
    </source>
</evidence>
<evidence type="ECO:0000313" key="12">
    <source>
        <dbReference type="Proteomes" id="UP000243024"/>
    </source>
</evidence>
<dbReference type="EC" id="3.1.11.6" evidence="5"/>
<evidence type="ECO:0000313" key="10">
    <source>
        <dbReference type="EMBL" id="OAR03231.1"/>
    </source>
</evidence>
<evidence type="ECO:0000256" key="5">
    <source>
        <dbReference type="HAMAP-Rule" id="MF_00378"/>
    </source>
</evidence>
<dbReference type="EMBL" id="JAHHQF010000089">
    <property type="protein sequence ID" value="MBT9283293.1"/>
    <property type="molecule type" value="Genomic_DNA"/>
</dbReference>
<dbReference type="OrthoDB" id="9802795at2"/>
<feature type="domain" description="Exonuclease VII large subunit C-terminal" evidence="7">
    <location>
        <begin position="137"/>
        <end position="447"/>
    </location>
</feature>
<gene>
    <name evidence="5" type="primary">xseA</name>
    <name evidence="11" type="ORF">HSCHL_1503</name>
    <name evidence="9" type="ORF">KM312_11750</name>
    <name evidence="10" type="ORF">SA87_04930</name>
</gene>
<dbReference type="GO" id="GO:0005737">
    <property type="term" value="C:cytoplasm"/>
    <property type="evidence" value="ECO:0007669"/>
    <property type="project" value="UniProtKB-SubCell"/>
</dbReference>
<dbReference type="HAMAP" id="MF_00378">
    <property type="entry name" value="Exonuc_7_L"/>
    <property type="match status" value="1"/>
</dbReference>
<keyword evidence="3 5" id="KW-0378">Hydrolase</keyword>
<evidence type="ECO:0000313" key="13">
    <source>
        <dbReference type="Proteomes" id="UP000244180"/>
    </source>
</evidence>
<name>A0A132N8N6_HYDSH</name>
<evidence type="ECO:0000256" key="2">
    <source>
        <dbReference type="ARBA" id="ARBA00022722"/>
    </source>
</evidence>
<evidence type="ECO:0000313" key="11">
    <source>
        <dbReference type="EMBL" id="PTQ53735.1"/>
    </source>
</evidence>
<dbReference type="InterPro" id="IPR020579">
    <property type="entry name" value="Exonuc_VII_lsu_C"/>
</dbReference>
<dbReference type="GO" id="GO:0006308">
    <property type="term" value="P:DNA catabolic process"/>
    <property type="evidence" value="ECO:0007669"/>
    <property type="project" value="UniProtKB-UniRule"/>
</dbReference>
<dbReference type="PANTHER" id="PTHR30008:SF0">
    <property type="entry name" value="EXODEOXYRIBONUCLEASE 7 LARGE SUBUNIT"/>
    <property type="match status" value="1"/>
</dbReference>
<dbReference type="GO" id="GO:0003676">
    <property type="term" value="F:nucleic acid binding"/>
    <property type="evidence" value="ECO:0007669"/>
    <property type="project" value="InterPro"/>
</dbReference>
<comment type="caution">
    <text evidence="10">The sequence shown here is derived from an EMBL/GenBank/DDBJ whole genome shotgun (WGS) entry which is preliminary data.</text>
</comment>
<accession>A0A132N8N6</accession>
<dbReference type="NCBIfam" id="TIGR00237">
    <property type="entry name" value="xseA"/>
    <property type="match status" value="1"/>
</dbReference>
<evidence type="ECO:0000256" key="3">
    <source>
        <dbReference type="ARBA" id="ARBA00022801"/>
    </source>
</evidence>
<reference evidence="10 12" key="1">
    <citation type="submission" date="2015-09" db="EMBL/GenBank/DDBJ databases">
        <title>Draft genome sequence of Hydrogenibacillus schlegelii DSM 2000.</title>
        <authorList>
            <person name="Hemp J."/>
        </authorList>
    </citation>
    <scope>NUCLEOTIDE SEQUENCE [LARGE SCALE GENOMIC DNA]</scope>
    <source>
        <strain evidence="10 12">MA 48</strain>
    </source>
</reference>
<dbReference type="CDD" id="cd04489">
    <property type="entry name" value="ExoVII_LU_OBF"/>
    <property type="match status" value="1"/>
</dbReference>
<dbReference type="RefSeq" id="WP_066203805.1">
    <property type="nucleotide sequence ID" value="NZ_CBCSAS010000010.1"/>
</dbReference>
<sequence length="476" mass="53946">MWPVHEPDLGRSAEGALTVTALNRLVKAHLAREAMFRDVWVRGEISNFKHHPRGHMYFSLKDETSRLQAVMFASANRALRFRPEDGLRVIARGDVDVFERDGVYQLYVKEMQPDGIGNLYLAFEQLKEKLRREGLFDRKRPIPRFPERVAVITSTSGAAIRDILTTLGRRFPAANVVIIPAQVQGLEAPASLVAALDRLRALVPPPDVAIVARGGGSIEELWAFNDEAVARAIFASPVPIISGVGHETDTTIADFVADLRAPTPTGAAERAVPDRRELRKLLAELRRRMEGRLVDRVRRGRERLQAVLDRAIWQAPERLIRPHEERLDRATERLVGAMERTLERRRARLEAVRGRLGDVRRLEAEVVRARRRFDEVRRRLGRAMLEALRRHRIVLAQWAARLEAAGPLAPLRRGYALVEGPDGRLVKRAASLAPGEGLRLRFEDGVAIVTVWDIREEAWSWETRSERRPADGRRKG</sequence>
<dbReference type="EMBL" id="PEBV01000011">
    <property type="protein sequence ID" value="PTQ53735.1"/>
    <property type="molecule type" value="Genomic_DNA"/>
</dbReference>
<organism evidence="10 12">
    <name type="scientific">Hydrogenibacillus schlegelii</name>
    <name type="common">Bacillus schlegelii</name>
    <dbReference type="NCBI Taxonomy" id="1484"/>
    <lineage>
        <taxon>Bacteria</taxon>
        <taxon>Bacillati</taxon>
        <taxon>Bacillota</taxon>
        <taxon>Bacilli</taxon>
        <taxon>Bacillales</taxon>
        <taxon>Bacillales Family X. Incertae Sedis</taxon>
        <taxon>Hydrogenibacillus</taxon>
    </lineage>
</organism>
<comment type="catalytic activity">
    <reaction evidence="5 6">
        <text>Exonucleolytic cleavage in either 5'- to 3'- or 3'- to 5'-direction to yield nucleoside 5'-phosphates.</text>
        <dbReference type="EC" id="3.1.11.6"/>
    </reaction>
</comment>
<dbReference type="PANTHER" id="PTHR30008">
    <property type="entry name" value="EXODEOXYRIBONUCLEASE 7 LARGE SUBUNIT"/>
    <property type="match status" value="1"/>
</dbReference>
<keyword evidence="4 5" id="KW-0269">Exonuclease</keyword>
<comment type="subcellular location">
    <subcellularLocation>
        <location evidence="5 6">Cytoplasm</location>
    </subcellularLocation>
</comment>
<evidence type="ECO:0000313" key="9">
    <source>
        <dbReference type="EMBL" id="MBT9283293.1"/>
    </source>
</evidence>
<evidence type="ECO:0000256" key="1">
    <source>
        <dbReference type="ARBA" id="ARBA00022490"/>
    </source>
</evidence>
<reference evidence="11 13" key="2">
    <citation type="submission" date="2017-08" db="EMBL/GenBank/DDBJ databases">
        <title>Burning lignite coal seam in the remote Altai Mountains harbors a hydrogen-driven thermophilic microbial community.</title>
        <authorList>
            <person name="Kadnikov V.V."/>
            <person name="Mardanov A.V."/>
            <person name="Ivasenko D."/>
            <person name="Beletsky A.V."/>
            <person name="Karnachuk O.V."/>
            <person name="Ravin N.V."/>
        </authorList>
    </citation>
    <scope>NUCLEOTIDE SEQUENCE [LARGE SCALE GENOMIC DNA]</scope>
    <source>
        <strain evidence="11">AL33</strain>
    </source>
</reference>
<comment type="similarity">
    <text evidence="5 6">Belongs to the XseA family.</text>
</comment>
<proteinExistence type="inferred from homology"/>
<dbReference type="Pfam" id="PF13742">
    <property type="entry name" value="tRNA_anti_2"/>
    <property type="match status" value="1"/>
</dbReference>
<reference evidence="9" key="3">
    <citation type="journal article" date="2021" name="Microbiology">
        <title>Metagenomic Analysis of the Microbial Community in the Underground Coal Fire Area (Kemerovo Region, Russia) Revealed Predominance of Thermophilic Members of the Phyla Deinococcus-thermus, Aquificae, and Firmicutes.</title>
        <authorList>
            <person name="Kadnikov V."/>
            <person name="Mardanov A.V."/>
            <person name="Beletsky A.V."/>
            <person name="Karnachuk O.V."/>
            <person name="Ravin N.V."/>
        </authorList>
    </citation>
    <scope>NUCLEOTIDE SEQUENCE</scope>
    <source>
        <strain evidence="9">RBS10-49</strain>
    </source>
</reference>
<dbReference type="GO" id="GO:0009318">
    <property type="term" value="C:exodeoxyribonuclease VII complex"/>
    <property type="evidence" value="ECO:0007669"/>
    <property type="project" value="UniProtKB-UniRule"/>
</dbReference>
<comment type="subunit">
    <text evidence="5">Heterooligomer composed of large and small subunits.</text>
</comment>
<dbReference type="EMBL" id="JXBB01000066">
    <property type="protein sequence ID" value="OAR03231.1"/>
    <property type="molecule type" value="Genomic_DNA"/>
</dbReference>
<dbReference type="Proteomes" id="UP000748108">
    <property type="component" value="Unassembled WGS sequence"/>
</dbReference>
<evidence type="ECO:0000259" key="8">
    <source>
        <dbReference type="Pfam" id="PF13742"/>
    </source>
</evidence>
<protein>
    <recommendedName>
        <fullName evidence="5">Exodeoxyribonuclease 7 large subunit</fullName>
        <ecNumber evidence="5">3.1.11.6</ecNumber>
    </recommendedName>
    <alternativeName>
        <fullName evidence="5">Exodeoxyribonuclease VII large subunit</fullName>
        <shortName evidence="5">Exonuclease VII large subunit</shortName>
    </alternativeName>
</protein>
<keyword evidence="12" id="KW-1185">Reference proteome</keyword>
<dbReference type="InterPro" id="IPR003753">
    <property type="entry name" value="Exonuc_VII_L"/>
</dbReference>
<evidence type="ECO:0000259" key="7">
    <source>
        <dbReference type="Pfam" id="PF02601"/>
    </source>
</evidence>
<feature type="domain" description="OB-fold nucleic acid binding" evidence="8">
    <location>
        <begin position="17"/>
        <end position="112"/>
    </location>
</feature>
<dbReference type="InterPro" id="IPR025824">
    <property type="entry name" value="OB-fold_nuc-bd_dom"/>
</dbReference>
<dbReference type="STRING" id="1484.SA87_04930"/>
<dbReference type="Proteomes" id="UP000243024">
    <property type="component" value="Unassembled WGS sequence"/>
</dbReference>